<feature type="compositionally biased region" description="Basic and acidic residues" evidence="3">
    <location>
        <begin position="31"/>
        <end position="48"/>
    </location>
</feature>
<dbReference type="EMBL" id="UZAN01040680">
    <property type="protein sequence ID" value="VDP70527.1"/>
    <property type="molecule type" value="Genomic_DNA"/>
</dbReference>
<evidence type="ECO:0000313" key="8">
    <source>
        <dbReference type="WBParaSite" id="ECPE_0000377501-mRNA-1"/>
    </source>
</evidence>
<dbReference type="PROSITE" id="PS50106">
    <property type="entry name" value="PDZ"/>
    <property type="match status" value="1"/>
</dbReference>
<dbReference type="GO" id="GO:0006887">
    <property type="term" value="P:exocytosis"/>
    <property type="evidence" value="ECO:0007669"/>
    <property type="project" value="InterPro"/>
</dbReference>
<feature type="compositionally biased region" description="Basic and acidic residues" evidence="3">
    <location>
        <begin position="2110"/>
        <end position="2119"/>
    </location>
</feature>
<feature type="compositionally biased region" description="Polar residues" evidence="3">
    <location>
        <begin position="1"/>
        <end position="12"/>
    </location>
</feature>
<feature type="region of interest" description="Disordered" evidence="3">
    <location>
        <begin position="1047"/>
        <end position="1092"/>
    </location>
</feature>
<dbReference type="SMART" id="SM00228">
    <property type="entry name" value="PDZ"/>
    <property type="match status" value="1"/>
</dbReference>
<dbReference type="Pfam" id="PF00595">
    <property type="entry name" value="PDZ"/>
    <property type="match status" value="1"/>
</dbReference>
<dbReference type="InterPro" id="IPR039032">
    <property type="entry name" value="Rim-like"/>
</dbReference>
<feature type="region of interest" description="Disordered" evidence="3">
    <location>
        <begin position="1"/>
        <end position="117"/>
    </location>
</feature>
<protein>
    <submittedName>
        <fullName evidence="8">PDZ domain-containing protein</fullName>
    </submittedName>
</protein>
<feature type="region of interest" description="Disordered" evidence="3">
    <location>
        <begin position="2110"/>
        <end position="2139"/>
    </location>
</feature>
<feature type="region of interest" description="Disordered" evidence="3">
    <location>
        <begin position="1608"/>
        <end position="1646"/>
    </location>
</feature>
<gene>
    <name evidence="6" type="ORF">ECPE_LOCUS3772</name>
</gene>
<feature type="compositionally biased region" description="Basic and acidic residues" evidence="3">
    <location>
        <begin position="590"/>
        <end position="608"/>
    </location>
</feature>
<dbReference type="PANTHER" id="PTHR12157">
    <property type="entry name" value="REGULATING SYNAPTIC MEMBRANE EXOCYTOSIS PROTEIN"/>
    <property type="match status" value="1"/>
</dbReference>
<dbReference type="Pfam" id="PF00168">
    <property type="entry name" value="C2"/>
    <property type="match status" value="1"/>
</dbReference>
<dbReference type="Proteomes" id="UP000272942">
    <property type="component" value="Unassembled WGS sequence"/>
</dbReference>
<evidence type="ECO:0000256" key="3">
    <source>
        <dbReference type="SAM" id="MobiDB-lite"/>
    </source>
</evidence>
<dbReference type="PROSITE" id="PS50004">
    <property type="entry name" value="C2"/>
    <property type="match status" value="1"/>
</dbReference>
<evidence type="ECO:0000313" key="6">
    <source>
        <dbReference type="EMBL" id="VDP70527.1"/>
    </source>
</evidence>
<feature type="compositionally biased region" description="Pro residues" evidence="3">
    <location>
        <begin position="1859"/>
        <end position="1870"/>
    </location>
</feature>
<dbReference type="SMART" id="SM00239">
    <property type="entry name" value="C2"/>
    <property type="match status" value="1"/>
</dbReference>
<dbReference type="InterPro" id="IPR035892">
    <property type="entry name" value="C2_domain_sf"/>
</dbReference>
<feature type="compositionally biased region" description="Polar residues" evidence="3">
    <location>
        <begin position="1616"/>
        <end position="1629"/>
    </location>
</feature>
<dbReference type="InterPro" id="IPR001478">
    <property type="entry name" value="PDZ"/>
</dbReference>
<sequence>KKPIARTSSFTQYEEWRDRIDNDVQSDTSSAEDRSPSIRKQDARRHSDMPATGQSVLRDARPPRRRMLSRELAVNEHTSESEAEVSQPVESEVHETVFAKTSSTEDPENKPVNSDYAVTDKPIIELKVDKNRSDWSLTSTQQQSGEHYDLHGLQQNEMNTSEPQSRQEVQDDKPLHQTNVDQTANIAETCVSKEQSGLEDPESSYLGYESDAVIHPETAEVKSLFLREQPTLIDRDRDRLVTSSSNSSTFVLNVWSDSADRYPERMLYDHPDIAIHELTDMYESFNSTFDEDPLYADHNEFELASFRTAEIGQSEGSTRDKWFGSQEIDMTSQPIQPDSFFAAETIRRSCGRMDSSNETDVAQKTSVREKTESNIMEMFEENEGNQVQSSFIREESLDQSKQVDSRLWLSVDPQPYPGRRASTNAQLQGVFVKSIDANVDSQEFRRFSAPHTVVPPQLFEKPPDSPIVSQCEVNKKESTETHSLIEPDLSSCQYSLKHLAQKRFSYPFDVTQQNTRHGDRFIPVDLETTIAEQQPSAYFKGEYARLDVETPQLPVSQPSAACFYPDVDAYERWLSDITGPTVRLITSKPGDLERGPERGLWDSTEHDLSQRKHEDENLSILRRCPNFENISGLSEQVQTHSDNDAMQIQKFDERFQPELEAVEEEQEIYNQPDDEPTRIWYRDPPIQATVDPSMLTTLQQEDEIWATLFSPSDSLVESAKEVAAQLDLMTLAEEEASEALENQSWDHLTSYKLREFKQTYKTAKREDQLSAKSVRNTQTDVRNIEQKKDQYDLCFKLGASTESDILTFPSGSKFTRSDLMRFEVKSHRAPPTTASTTSPPPPPLFTPPAPQSRQGKQVTVEEATVFEPHLLADSIWSSSSGQEDRTTMDEVANPRSSTATKLLQPSESIEQHAMNEVNEVQTGRHMERTANQTKLLDRQINREVNTDVRPVEKMADRDEEEREVTCLGAVVSSTQPLPAVEHKYEDRIQTEEFRLNANFLTPTSSASVVRTWPQIDAQRQSSKNALFTNHNRGDSPVSTGLAVGKFRSGPGEAKREQIGEHQKEPDDAWSPIGQRHAPLSDSRAHHHYQSPNKSTLPLVLQSVTVDETGDESLLQSVTDEARDTVCCEQPTSDILSPPIPVCSAISPQRETSLIRLSVQRDRGLGLARRTLTSPRSGSPDTSDSFLSLLDISPETEVQPNLTEFAPGNNLGVRLNYVPPVACCAAWSFCSHTHLLAQGSRNTSSDQVVITTEPVLLPTVPNLDYCADIADISPVSVTNEPNVCGLNSGRIVCSFRRRVLEEIQEDQVLCSTQPSESVPGVTPENVLVTSTFMSSSSSSRASHFMPRRRPRSTSYTYDYYRSGVEEPFGQMSDLTRDSHALYYSDRTKQRSLTDVTPKNGYDLYWNESDISPSYANGMPSRVYPYDNGNSSTYAAHRSLTGRMLDDIGNRYAGSRVGEDPKRIAYPQSYSASQTIDRHRSLPTDEYDYYKDFSRLSRNVGLSRVNKYGTGPRSNQRITMRRGYPRPSRIVGDDRRWQFRNSSYGSGARDSAENSGSNLSDEAEFAEGRSQLSLPLSYTAARRLLDSSTPATRTSWGVSRADHFHSLRRPASLSSSRFTSQQLGGNKSLSRSTDHLNVRRGSGFSGADTSMQTLRARLAAAHSESHLDRSADYLDDDGLFDRARHKFGSLDRRLHSDHMVTQQLRRQVEKQHRQLLRSLMDDKPSSSLWPPDFSLLLPSTSTPFSVNSLPITPHLLTENSISPVIGVTDRGPGTLISTTGAPPIFSTATSRSGLGPVYGWPINVPLSMPETVPSAFAQDFVSPAIQVNPMLLDPSGTQWQTTTKPLTADTGISDASLIPASRPPQPPPPPSVQTPSTTSLLELLGNTELLQSVASDPAISSQLASLGIDLTVPQANQVTLAAVAGAVAATAIAQSGVFENSDLNDPQSIWADLNTMGTAEQTTVGYNGSIPMNNGPALPTEYTDTLPPYTISNCDNQNLENLLQQLQSALATDIASDHFYHTVSSLTQYKEALDNGIGMRIVGGHIRSDGKLGAFVEEIYPRGPADQLHGEIREGDEILEWNSIPLVGKTFEEVQSIISQVSEETELLVRARHDGSTERESSQPWEISRTPVDSRSSHAPKRVDALCHHHAAQQALIGIQSRSMCPHMQRHYLSMSPSEIRQSPIGLQSSTRTRSSPTGSDSNSSNARKSSTGQALWMGGPDPGTRESPVSHTRTHPYSPPHASRASESRDLEDFDVDDSRPFDHQSQSTNSYKRERSGSFKLILTFDDYDQSLTVHVSRARDLPSMDLNGLADPFVKVRLHPDPTEDPDFNRQTKYMPNTLTPEWQQTVVFMNCFKRTLKRRVLEVTVWDFDRLKTNDFMGQTLINLGVLPAGPQ</sequence>
<evidence type="ECO:0000259" key="5">
    <source>
        <dbReference type="PROSITE" id="PS50106"/>
    </source>
</evidence>
<dbReference type="GO" id="GO:0045202">
    <property type="term" value="C:synapse"/>
    <property type="evidence" value="ECO:0007669"/>
    <property type="project" value="UniProtKB-SubCell"/>
</dbReference>
<evidence type="ECO:0000256" key="2">
    <source>
        <dbReference type="ARBA" id="ARBA00034103"/>
    </source>
</evidence>
<feature type="domain" description="PDZ" evidence="5">
    <location>
        <begin position="2024"/>
        <end position="2111"/>
    </location>
</feature>
<organism evidence="8">
    <name type="scientific">Echinostoma caproni</name>
    <dbReference type="NCBI Taxonomy" id="27848"/>
    <lineage>
        <taxon>Eukaryota</taxon>
        <taxon>Metazoa</taxon>
        <taxon>Spiralia</taxon>
        <taxon>Lophotrochozoa</taxon>
        <taxon>Platyhelminthes</taxon>
        <taxon>Trematoda</taxon>
        <taxon>Digenea</taxon>
        <taxon>Plagiorchiida</taxon>
        <taxon>Echinostomata</taxon>
        <taxon>Echinostomatoidea</taxon>
        <taxon>Echinostomatidae</taxon>
        <taxon>Echinostoma</taxon>
    </lineage>
</organism>
<dbReference type="SUPFAM" id="SSF49562">
    <property type="entry name" value="C2 domain (Calcium/lipid-binding domain, CaLB)"/>
    <property type="match status" value="1"/>
</dbReference>
<feature type="region of interest" description="Disordered" evidence="3">
    <location>
        <begin position="2174"/>
        <end position="2273"/>
    </location>
</feature>
<dbReference type="Gene3D" id="2.30.42.10">
    <property type="match status" value="1"/>
</dbReference>
<dbReference type="SUPFAM" id="SSF50156">
    <property type="entry name" value="PDZ domain-like"/>
    <property type="match status" value="1"/>
</dbReference>
<dbReference type="CDD" id="cd06714">
    <property type="entry name" value="PDZ_RIM-like"/>
    <property type="match status" value="1"/>
</dbReference>
<dbReference type="InterPro" id="IPR000008">
    <property type="entry name" value="C2_dom"/>
</dbReference>
<comment type="subcellular location">
    <subcellularLocation>
        <location evidence="2">Synapse</location>
    </subcellularLocation>
</comment>
<feature type="compositionally biased region" description="Polar residues" evidence="3">
    <location>
        <begin position="1833"/>
        <end position="1843"/>
    </location>
</feature>
<feature type="compositionally biased region" description="Low complexity" evidence="3">
    <location>
        <begin position="2187"/>
        <end position="2209"/>
    </location>
</feature>
<reference evidence="8" key="1">
    <citation type="submission" date="2016-06" db="UniProtKB">
        <authorList>
            <consortium name="WormBaseParasite"/>
        </authorList>
    </citation>
    <scope>IDENTIFICATION</scope>
</reference>
<evidence type="ECO:0000313" key="7">
    <source>
        <dbReference type="Proteomes" id="UP000272942"/>
    </source>
</evidence>
<feature type="domain" description="C2" evidence="4">
    <location>
        <begin position="2275"/>
        <end position="2394"/>
    </location>
</feature>
<feature type="compositionally biased region" description="Polar residues" evidence="3">
    <location>
        <begin position="2174"/>
        <end position="2186"/>
    </location>
</feature>
<name>A0A183A9Y7_9TREM</name>
<dbReference type="PANTHER" id="PTHR12157:SF21">
    <property type="entry name" value="RAB3 INTERACTING MOLECULE, ISOFORM F"/>
    <property type="match status" value="1"/>
</dbReference>
<proteinExistence type="predicted"/>
<feature type="region of interest" description="Disordered" evidence="3">
    <location>
        <begin position="826"/>
        <end position="857"/>
    </location>
</feature>
<keyword evidence="1" id="KW-0770">Synapse</keyword>
<dbReference type="InterPro" id="IPR036034">
    <property type="entry name" value="PDZ_sf"/>
</dbReference>
<accession>A0A183A9Y7</accession>
<dbReference type="WBParaSite" id="ECPE_0000377501-mRNA-1">
    <property type="protein sequence ID" value="ECPE_0000377501-mRNA-1"/>
    <property type="gene ID" value="ECPE_0000377501"/>
</dbReference>
<keyword evidence="7" id="KW-1185">Reference proteome</keyword>
<feature type="compositionally biased region" description="Pro residues" evidence="3">
    <location>
        <begin position="838"/>
        <end position="850"/>
    </location>
</feature>
<dbReference type="Gene3D" id="2.60.40.150">
    <property type="entry name" value="C2 domain"/>
    <property type="match status" value="1"/>
</dbReference>
<feature type="compositionally biased region" description="Basic and acidic residues" evidence="3">
    <location>
        <begin position="2243"/>
        <end position="2262"/>
    </location>
</feature>
<feature type="region of interest" description="Disordered" evidence="3">
    <location>
        <begin position="1831"/>
        <end position="1875"/>
    </location>
</feature>
<evidence type="ECO:0000259" key="4">
    <source>
        <dbReference type="PROSITE" id="PS50004"/>
    </source>
</evidence>
<feature type="region of interest" description="Disordered" evidence="3">
    <location>
        <begin position="587"/>
        <end position="608"/>
    </location>
</feature>
<evidence type="ECO:0000256" key="1">
    <source>
        <dbReference type="ARBA" id="ARBA00023018"/>
    </source>
</evidence>
<reference evidence="6 7" key="2">
    <citation type="submission" date="2018-11" db="EMBL/GenBank/DDBJ databases">
        <authorList>
            <consortium name="Pathogen Informatics"/>
        </authorList>
    </citation>
    <scope>NUCLEOTIDE SEQUENCE [LARGE SCALE GENOMIC DNA]</scope>
    <source>
        <strain evidence="6 7">Egypt</strain>
    </source>
</reference>
<dbReference type="PRINTS" id="PR00360">
    <property type="entry name" value="C2DOMAIN"/>
</dbReference>
<feature type="compositionally biased region" description="Basic and acidic residues" evidence="3">
    <location>
        <begin position="1052"/>
        <end position="1066"/>
    </location>
</feature>
<dbReference type="GO" id="GO:0031267">
    <property type="term" value="F:small GTPase binding"/>
    <property type="evidence" value="ECO:0007669"/>
    <property type="project" value="InterPro"/>
</dbReference>
<dbReference type="OrthoDB" id="6279650at2759"/>
<dbReference type="GO" id="GO:0016020">
    <property type="term" value="C:membrane"/>
    <property type="evidence" value="ECO:0007669"/>
    <property type="project" value="InterPro"/>
</dbReference>
<feature type="region of interest" description="Disordered" evidence="3">
    <location>
        <begin position="1505"/>
        <end position="1564"/>
    </location>
</feature>